<dbReference type="GO" id="GO:0031966">
    <property type="term" value="C:mitochondrial membrane"/>
    <property type="evidence" value="ECO:0007669"/>
    <property type="project" value="UniProtKB-SubCell"/>
</dbReference>
<keyword evidence="13" id="KW-1185">Reference proteome</keyword>
<keyword evidence="8 9" id="KW-0472">Membrane</keyword>
<protein>
    <recommendedName>
        <fullName evidence="14">Mitochondrial carrier C29A3.11c</fullName>
    </recommendedName>
</protein>
<reference evidence="12 13" key="1">
    <citation type="submission" date="2017-12" db="EMBL/GenBank/DDBJ databases">
        <title>Genome Sequence of the Amphotericin B-resistant Candida duobushaemulonii strain, B09383.</title>
        <authorList>
            <person name="Chow N.A."/>
            <person name="Gade L."/>
            <person name="Batra D."/>
            <person name="Rowe L.A."/>
            <person name="Loparev V.N."/>
            <person name="Litvintseva A.P."/>
        </authorList>
    </citation>
    <scope>NUCLEOTIDE SEQUENCE [LARGE SCALE GENOMIC DNA]</scope>
    <source>
        <strain evidence="12 13">B09383</strain>
    </source>
</reference>
<evidence type="ECO:0000256" key="1">
    <source>
        <dbReference type="ARBA" id="ARBA00004225"/>
    </source>
</evidence>
<feature type="repeat" description="Solcar" evidence="9">
    <location>
        <begin position="229"/>
        <end position="318"/>
    </location>
</feature>
<dbReference type="Pfam" id="PF00153">
    <property type="entry name" value="Mito_carr"/>
    <property type="match status" value="3"/>
</dbReference>
<keyword evidence="3 10" id="KW-0813">Transport</keyword>
<keyword evidence="6 11" id="KW-1133">Transmembrane helix</keyword>
<evidence type="ECO:0000313" key="13">
    <source>
        <dbReference type="Proteomes" id="UP000244406"/>
    </source>
</evidence>
<evidence type="ECO:0000256" key="6">
    <source>
        <dbReference type="ARBA" id="ARBA00022989"/>
    </source>
</evidence>
<evidence type="ECO:0000256" key="8">
    <source>
        <dbReference type="ARBA" id="ARBA00023136"/>
    </source>
</evidence>
<dbReference type="InterPro" id="IPR018108">
    <property type="entry name" value="MCP_transmembrane"/>
</dbReference>
<evidence type="ECO:0000256" key="3">
    <source>
        <dbReference type="ARBA" id="ARBA00022448"/>
    </source>
</evidence>
<keyword evidence="7" id="KW-0496">Mitochondrion</keyword>
<dbReference type="GeneID" id="37002168"/>
<feature type="transmembrane region" description="Helical" evidence="11">
    <location>
        <begin position="232"/>
        <end position="252"/>
    </location>
</feature>
<evidence type="ECO:0000256" key="2">
    <source>
        <dbReference type="ARBA" id="ARBA00006375"/>
    </source>
</evidence>
<gene>
    <name evidence="12" type="ORF">CXQ87_002168</name>
</gene>
<accession>A0A2V1A8P4</accession>
<dbReference type="InterPro" id="IPR023395">
    <property type="entry name" value="MCP_dom_sf"/>
</dbReference>
<keyword evidence="4 9" id="KW-0812">Transmembrane</keyword>
<keyword evidence="5" id="KW-0677">Repeat</keyword>
<sequence>MPPKWHVNTYGNKKGSIPAITGDIDHTKALRVFPESLLPYKSTILAYSTSFLSTTIGFPFDTVKTRMQTYKRFSTYSDCVLSTLRNEDVTIFTTSKPYCYEALYGWRNDDYVGHPFVRNFPVCFAAGAAAGCGVSIFACPFEFTKVYSQIATLASKQATETAVARAASPHVGTFETFKTIVKHEGFMGLYSGYRYHLARDALGSGVYFAVYESIKWATNALINSDPSQSSPVSIMIAGGMSGVLCWSAVFPFDTTKSLIQKDIVTNILRKQGGAESLPTKSRKIVFGTRIYRGLGISMLRSFLVNMVFFTTYEFGMKHLA</sequence>
<feature type="repeat" description="Solcar" evidence="9">
    <location>
        <begin position="118"/>
        <end position="217"/>
    </location>
</feature>
<dbReference type="GO" id="GO:0022857">
    <property type="term" value="F:transmembrane transporter activity"/>
    <property type="evidence" value="ECO:0007669"/>
    <property type="project" value="TreeGrafter"/>
</dbReference>
<dbReference type="PROSITE" id="PS50920">
    <property type="entry name" value="SOLCAR"/>
    <property type="match status" value="2"/>
</dbReference>
<evidence type="ECO:0000256" key="10">
    <source>
        <dbReference type="RuleBase" id="RU000488"/>
    </source>
</evidence>
<evidence type="ECO:0008006" key="14">
    <source>
        <dbReference type="Google" id="ProtNLM"/>
    </source>
</evidence>
<dbReference type="VEuPathDB" id="FungiDB:CXQ87_002168"/>
<comment type="subcellular location">
    <subcellularLocation>
        <location evidence="1">Mitochondrion membrane</location>
        <topology evidence="1">Multi-pass membrane protein</topology>
    </subcellularLocation>
</comment>
<evidence type="ECO:0000256" key="4">
    <source>
        <dbReference type="ARBA" id="ARBA00022692"/>
    </source>
</evidence>
<comment type="caution">
    <text evidence="12">The sequence shown here is derived from an EMBL/GenBank/DDBJ whole genome shotgun (WGS) entry which is preliminary data.</text>
</comment>
<evidence type="ECO:0000256" key="7">
    <source>
        <dbReference type="ARBA" id="ARBA00023128"/>
    </source>
</evidence>
<dbReference type="Gene3D" id="1.50.40.10">
    <property type="entry name" value="Mitochondrial carrier domain"/>
    <property type="match status" value="1"/>
</dbReference>
<dbReference type="InterPro" id="IPR050567">
    <property type="entry name" value="Mitochondrial_Carrier"/>
</dbReference>
<evidence type="ECO:0000313" key="12">
    <source>
        <dbReference type="EMBL" id="PVH14045.1"/>
    </source>
</evidence>
<evidence type="ECO:0000256" key="9">
    <source>
        <dbReference type="PROSITE-ProRule" id="PRU00282"/>
    </source>
</evidence>
<proteinExistence type="inferred from homology"/>
<dbReference type="AlphaFoldDB" id="A0A2V1A8P4"/>
<comment type="similarity">
    <text evidence="2 10">Belongs to the mitochondrial carrier (TC 2.A.29) family.</text>
</comment>
<evidence type="ECO:0000256" key="5">
    <source>
        <dbReference type="ARBA" id="ARBA00022737"/>
    </source>
</evidence>
<dbReference type="RefSeq" id="XP_025334985.1">
    <property type="nucleotide sequence ID" value="XM_025480685.1"/>
</dbReference>
<name>A0A2V1A8P4_9ASCO</name>
<dbReference type="PANTHER" id="PTHR45624">
    <property type="entry name" value="MITOCHONDRIAL BASIC AMINO ACIDS TRANSPORTER-RELATED"/>
    <property type="match status" value="1"/>
</dbReference>
<dbReference type="Proteomes" id="UP000244406">
    <property type="component" value="Unassembled WGS sequence"/>
</dbReference>
<feature type="transmembrane region" description="Helical" evidence="11">
    <location>
        <begin position="290"/>
        <end position="312"/>
    </location>
</feature>
<organism evidence="12 13">
    <name type="scientific">Candidozyma duobushaemuli</name>
    <dbReference type="NCBI Taxonomy" id="1231522"/>
    <lineage>
        <taxon>Eukaryota</taxon>
        <taxon>Fungi</taxon>
        <taxon>Dikarya</taxon>
        <taxon>Ascomycota</taxon>
        <taxon>Saccharomycotina</taxon>
        <taxon>Pichiomycetes</taxon>
        <taxon>Metschnikowiaceae</taxon>
        <taxon>Candidozyma</taxon>
    </lineage>
</organism>
<dbReference type="EMBL" id="PKFP01000001">
    <property type="protein sequence ID" value="PVH14045.1"/>
    <property type="molecule type" value="Genomic_DNA"/>
</dbReference>
<evidence type="ECO:0000256" key="11">
    <source>
        <dbReference type="SAM" id="Phobius"/>
    </source>
</evidence>
<dbReference type="PANTHER" id="PTHR45624:SF9">
    <property type="entry name" value="CARRIER PROTEIN, PUTATIVE (AFU_ORTHOLOGUE AFUA_4G06390)-RELATED"/>
    <property type="match status" value="1"/>
</dbReference>
<dbReference type="SUPFAM" id="SSF103506">
    <property type="entry name" value="Mitochondrial carrier"/>
    <property type="match status" value="1"/>
</dbReference>